<gene>
    <name evidence="2" type="ORF">KHB02_00115</name>
</gene>
<dbReference type="Gene3D" id="1.10.10.10">
    <property type="entry name" value="Winged helix-like DNA-binding domain superfamily/Winged helix DNA-binding domain"/>
    <property type="match status" value="1"/>
</dbReference>
<feature type="coiled-coil region" evidence="1">
    <location>
        <begin position="82"/>
        <end position="109"/>
    </location>
</feature>
<dbReference type="InterPro" id="IPR036390">
    <property type="entry name" value="WH_DNA-bd_sf"/>
</dbReference>
<dbReference type="AlphaFoldDB" id="A0A942STF3"/>
<evidence type="ECO:0000313" key="2">
    <source>
        <dbReference type="EMBL" id="MBS4179779.1"/>
    </source>
</evidence>
<keyword evidence="1" id="KW-0175">Coiled coil</keyword>
<protein>
    <submittedName>
        <fullName evidence="2">Uncharacterized protein</fullName>
    </submittedName>
</protein>
<reference evidence="2" key="1">
    <citation type="submission" date="2021-05" db="EMBL/GenBank/DDBJ databases">
        <title>Novel Bacillus species.</title>
        <authorList>
            <person name="Liu G."/>
        </authorList>
    </citation>
    <scope>NUCLEOTIDE SEQUENCE</scope>
    <source>
        <strain evidence="2">FJAT-50051</strain>
    </source>
</reference>
<comment type="caution">
    <text evidence="2">The sequence shown here is derived from an EMBL/GenBank/DDBJ whole genome shotgun (WGS) entry which is preliminary data.</text>
</comment>
<dbReference type="InterPro" id="IPR036388">
    <property type="entry name" value="WH-like_DNA-bd_sf"/>
</dbReference>
<dbReference type="EMBL" id="JAGYPE010000001">
    <property type="protein sequence ID" value="MBS4179779.1"/>
    <property type="molecule type" value="Genomic_DNA"/>
</dbReference>
<proteinExistence type="predicted"/>
<sequence length="144" mass="16257">MNQTQKEILYLLRTNKKERGLTASYIAEVLKKNEAKLQVELGILRDNNLIECDVSPTGRIRRAKITSQGASSFAEATKIVNKETVRDTLNEIRDRLSTLEGAFEELQRNPSEENKKSFMEKLDTFQSVANGIAPIVKAGIELFK</sequence>
<name>A0A942STF3_9BACI</name>
<dbReference type="SUPFAM" id="SSF46785">
    <property type="entry name" value="Winged helix' DNA-binding domain"/>
    <property type="match status" value="1"/>
</dbReference>
<accession>A0A942STF3</accession>
<organism evidence="2">
    <name type="scientific">Neobacillus citreus</name>
    <dbReference type="NCBI Taxonomy" id="2833578"/>
    <lineage>
        <taxon>Bacteria</taxon>
        <taxon>Bacillati</taxon>
        <taxon>Bacillota</taxon>
        <taxon>Bacilli</taxon>
        <taxon>Bacillales</taxon>
        <taxon>Bacillaceae</taxon>
        <taxon>Neobacillus</taxon>
    </lineage>
</organism>
<evidence type="ECO:0000256" key="1">
    <source>
        <dbReference type="SAM" id="Coils"/>
    </source>
</evidence>